<feature type="coiled-coil region" evidence="1">
    <location>
        <begin position="353"/>
        <end position="380"/>
    </location>
</feature>
<dbReference type="EMBL" id="JAPWTJ010000092">
    <property type="protein sequence ID" value="KAJ8983166.1"/>
    <property type="molecule type" value="Genomic_DNA"/>
</dbReference>
<dbReference type="PANTHER" id="PTHR11505">
    <property type="entry name" value="L1 TRANSPOSABLE ELEMENT-RELATED"/>
    <property type="match status" value="1"/>
</dbReference>
<gene>
    <name evidence="3" type="ORF">NQ317_016265</name>
</gene>
<keyword evidence="4" id="KW-1185">Reference proteome</keyword>
<evidence type="ECO:0008006" key="5">
    <source>
        <dbReference type="Google" id="ProtNLM"/>
    </source>
</evidence>
<feature type="region of interest" description="Disordered" evidence="2">
    <location>
        <begin position="77"/>
        <end position="115"/>
    </location>
</feature>
<evidence type="ECO:0000313" key="3">
    <source>
        <dbReference type="EMBL" id="KAJ8983166.1"/>
    </source>
</evidence>
<sequence length="479" mass="54856">MSTWTIVKFLRDHSIEAVPSNWLIENNISLWPKYDSGKLQRAIKNCDPPLSNWEKYKIVKLKNAVYDSYSVARKKCQRAEETSDLESDTTRRIRKIPQKYQISSDSSDSNDMSDIDTDRSLQCMPKSLPQVPLIHLKQSEHVGMGKVTNNSGKNPDEIVEYSEAQGVNNAEIGKPKEGALQTHVCCEQQKLIQDYFKQVVRKISLLELGLNDIKIELQNLKKTPLSEIQEHIWDTLSLPVQDETELLQFEEFLKETTKMQQLVLIFIYSDAEKTILTPGVLWSCTECCQNINPNAGNTSTLQKILDKLNKIEGDIGAMKNVQNEVIESVKFYGDKIDDFALKISEFEDTLKTMKNVKQDVNTLRNDYDNIKKEMDNLQQFSRNNNIEIAGLTEGTNENIIQVVENIFIALGCNINTDAIDWCHRVAQVNPRNKNPRNVIVKFAFHKHKQEVIGAIRKKKGMTTDEINFVNDPPDKNLHK</sequence>
<dbReference type="InterPro" id="IPR004244">
    <property type="entry name" value="Transposase_22"/>
</dbReference>
<name>A0ABQ9JXT3_9CUCU</name>
<evidence type="ECO:0000313" key="4">
    <source>
        <dbReference type="Proteomes" id="UP001162164"/>
    </source>
</evidence>
<dbReference type="Proteomes" id="UP001162164">
    <property type="component" value="Unassembled WGS sequence"/>
</dbReference>
<comment type="caution">
    <text evidence="3">The sequence shown here is derived from an EMBL/GenBank/DDBJ whole genome shotgun (WGS) entry which is preliminary data.</text>
</comment>
<protein>
    <recommendedName>
        <fullName evidence="5">DUF4806 domain-containing protein</fullName>
    </recommendedName>
</protein>
<keyword evidence="1" id="KW-0175">Coiled coil</keyword>
<proteinExistence type="predicted"/>
<organism evidence="3 4">
    <name type="scientific">Molorchus minor</name>
    <dbReference type="NCBI Taxonomy" id="1323400"/>
    <lineage>
        <taxon>Eukaryota</taxon>
        <taxon>Metazoa</taxon>
        <taxon>Ecdysozoa</taxon>
        <taxon>Arthropoda</taxon>
        <taxon>Hexapoda</taxon>
        <taxon>Insecta</taxon>
        <taxon>Pterygota</taxon>
        <taxon>Neoptera</taxon>
        <taxon>Endopterygota</taxon>
        <taxon>Coleoptera</taxon>
        <taxon>Polyphaga</taxon>
        <taxon>Cucujiformia</taxon>
        <taxon>Chrysomeloidea</taxon>
        <taxon>Cerambycidae</taxon>
        <taxon>Lamiinae</taxon>
        <taxon>Monochamini</taxon>
        <taxon>Molorchus</taxon>
    </lineage>
</organism>
<evidence type="ECO:0000256" key="1">
    <source>
        <dbReference type="SAM" id="Coils"/>
    </source>
</evidence>
<accession>A0ABQ9JXT3</accession>
<evidence type="ECO:0000256" key="2">
    <source>
        <dbReference type="SAM" id="MobiDB-lite"/>
    </source>
</evidence>
<feature type="compositionally biased region" description="Low complexity" evidence="2">
    <location>
        <begin position="103"/>
        <end position="112"/>
    </location>
</feature>
<reference evidence="3" key="1">
    <citation type="journal article" date="2023" name="Insect Mol. Biol.">
        <title>Genome sequencing provides insights into the evolution of gene families encoding plant cell wall-degrading enzymes in longhorned beetles.</title>
        <authorList>
            <person name="Shin N.R."/>
            <person name="Okamura Y."/>
            <person name="Kirsch R."/>
            <person name="Pauchet Y."/>
        </authorList>
    </citation>
    <scope>NUCLEOTIDE SEQUENCE</scope>
    <source>
        <strain evidence="3">MMC_N1</strain>
    </source>
</reference>
<dbReference type="Gene3D" id="3.30.70.1820">
    <property type="entry name" value="L1 transposable element, RRM domain"/>
    <property type="match status" value="1"/>
</dbReference>